<organism evidence="1">
    <name type="scientific">Opuntia streptacantha</name>
    <name type="common">Prickly pear cactus</name>
    <name type="synonym">Opuntia cardona</name>
    <dbReference type="NCBI Taxonomy" id="393608"/>
    <lineage>
        <taxon>Eukaryota</taxon>
        <taxon>Viridiplantae</taxon>
        <taxon>Streptophyta</taxon>
        <taxon>Embryophyta</taxon>
        <taxon>Tracheophyta</taxon>
        <taxon>Spermatophyta</taxon>
        <taxon>Magnoliopsida</taxon>
        <taxon>eudicotyledons</taxon>
        <taxon>Gunneridae</taxon>
        <taxon>Pentapetalae</taxon>
        <taxon>Caryophyllales</taxon>
        <taxon>Cactineae</taxon>
        <taxon>Cactaceae</taxon>
        <taxon>Opuntioideae</taxon>
        <taxon>Opuntia</taxon>
    </lineage>
</organism>
<reference evidence="1" key="2">
    <citation type="submission" date="2020-07" db="EMBL/GenBank/DDBJ databases">
        <authorList>
            <person name="Vera ALvarez R."/>
            <person name="Arias-Moreno D.M."/>
            <person name="Jimenez-Jacinto V."/>
            <person name="Jimenez-Bremont J.F."/>
            <person name="Swaminathan K."/>
            <person name="Moose S.P."/>
            <person name="Guerrero-Gonzalez M.L."/>
            <person name="Marino-Ramirez L."/>
            <person name="Landsman D."/>
            <person name="Rodriguez-Kessler M."/>
            <person name="Delgado-Sanchez P."/>
        </authorList>
    </citation>
    <scope>NUCLEOTIDE SEQUENCE</scope>
    <source>
        <tissue evidence="1">Cladode</tissue>
    </source>
</reference>
<proteinExistence type="predicted"/>
<protein>
    <submittedName>
        <fullName evidence="1">Uncharacterized protein</fullName>
    </submittedName>
</protein>
<dbReference type="AlphaFoldDB" id="A0A7C9DYX9"/>
<name>A0A7C9DYX9_OPUST</name>
<sequence>MITPVFRIGLGILGLRLRSRSSMGLPLAFRRGFSTLFRRCRNRPFFCPRRSQRRRLVVRLVNSFGRLVTTRVLRVGIGTRIQVEWNMSGSTPSFCTLMLRVISGPLELLRNYWTTHWMRYAMELLMST</sequence>
<accession>A0A7C9DYX9</accession>
<reference evidence="1" key="1">
    <citation type="journal article" date="2013" name="J. Plant Res.">
        <title>Effect of fungi and light on seed germination of three Opuntia species from semiarid lands of central Mexico.</title>
        <authorList>
            <person name="Delgado-Sanchez P."/>
            <person name="Jimenez-Bremont J.F."/>
            <person name="Guerrero-Gonzalez Mde L."/>
            <person name="Flores J."/>
        </authorList>
    </citation>
    <scope>NUCLEOTIDE SEQUENCE</scope>
    <source>
        <tissue evidence="1">Cladode</tissue>
    </source>
</reference>
<dbReference type="EMBL" id="GISG01188137">
    <property type="protein sequence ID" value="MBA4655541.1"/>
    <property type="molecule type" value="Transcribed_RNA"/>
</dbReference>
<evidence type="ECO:0000313" key="1">
    <source>
        <dbReference type="EMBL" id="MBA4655541.1"/>
    </source>
</evidence>